<dbReference type="PANTHER" id="PTHR33096:SF1">
    <property type="entry name" value="CXC1-LIKE CYSTEINE CLUSTER ASSOCIATED WITH KDZ TRANSPOSASES DOMAIN-CONTAINING PROTEIN"/>
    <property type="match status" value="1"/>
</dbReference>
<evidence type="ECO:0000313" key="2">
    <source>
        <dbReference type="Proteomes" id="UP001437256"/>
    </source>
</evidence>
<keyword evidence="2" id="KW-1185">Reference proteome</keyword>
<evidence type="ECO:0000313" key="1">
    <source>
        <dbReference type="EMBL" id="KAL0057720.1"/>
    </source>
</evidence>
<accession>A0ABR2Z7R5</accession>
<protein>
    <recommendedName>
        <fullName evidence="3">Transposase</fullName>
    </recommendedName>
</protein>
<comment type="caution">
    <text evidence="1">The sequence shown here is derived from an EMBL/GenBank/DDBJ whole genome shotgun (WGS) entry which is preliminary data.</text>
</comment>
<sequence>MFDNSQKGLFSDILIYDPGAPDDDDWNNDFQLAIGEEGAINSNAGGEFNFHSFLSTLIAEAPRQFDMRDRHYRTKERTKAWDRQLPRLVDAHLKHQATGVLRDDELENEHWKIPVVDFDEYHHDTGIYTVQGAETPNETLARFGLIGGSPDEPTIAFPFHFLEIFRQIHCRFPSPSLEDQLRVSYDAYLSIQRVVQERVDAELGRNSHQHFIQNVCPPCMYRLDNETLLKPAILLAMDGNNSLKMVDAEKRSGQACLDTRYLKHPRWLDASTVDKFKDEVLNSHWPHVTTPDDISHCDGPELPHQDDVAWLNVNKIEDLQACVDTCVERWKAAGPDANKRMYLFFAISGIFVSVCRHGHVLVLCNMRRSGELMKYPLAIVKALLDQYGEDLGLGYDIMCAFYKTLLQSPQLGNKVVACRLQGVVPAFHGHAHNRKCQVSWHPIEYKESPEVAAKLDYVELLQKVHRDKNTSDEAQAKY</sequence>
<dbReference type="Pfam" id="PF18758">
    <property type="entry name" value="KDZ"/>
    <property type="match status" value="1"/>
</dbReference>
<dbReference type="PANTHER" id="PTHR33096">
    <property type="entry name" value="CXC2 DOMAIN-CONTAINING PROTEIN"/>
    <property type="match status" value="1"/>
</dbReference>
<dbReference type="EMBL" id="JBBXMP010000453">
    <property type="protein sequence ID" value="KAL0057720.1"/>
    <property type="molecule type" value="Genomic_DNA"/>
</dbReference>
<organism evidence="1 2">
    <name type="scientific">Marasmius tenuissimus</name>
    <dbReference type="NCBI Taxonomy" id="585030"/>
    <lineage>
        <taxon>Eukaryota</taxon>
        <taxon>Fungi</taxon>
        <taxon>Dikarya</taxon>
        <taxon>Basidiomycota</taxon>
        <taxon>Agaricomycotina</taxon>
        <taxon>Agaricomycetes</taxon>
        <taxon>Agaricomycetidae</taxon>
        <taxon>Agaricales</taxon>
        <taxon>Marasmiineae</taxon>
        <taxon>Marasmiaceae</taxon>
        <taxon>Marasmius</taxon>
    </lineage>
</organism>
<gene>
    <name evidence="1" type="ORF">AAF712_015635</name>
</gene>
<name>A0ABR2Z7R5_9AGAR</name>
<dbReference type="Proteomes" id="UP001437256">
    <property type="component" value="Unassembled WGS sequence"/>
</dbReference>
<dbReference type="InterPro" id="IPR040521">
    <property type="entry name" value="KDZ"/>
</dbReference>
<proteinExistence type="predicted"/>
<evidence type="ECO:0008006" key="3">
    <source>
        <dbReference type="Google" id="ProtNLM"/>
    </source>
</evidence>
<reference evidence="1 2" key="1">
    <citation type="submission" date="2024-05" db="EMBL/GenBank/DDBJ databases">
        <title>A draft genome resource for the thread blight pathogen Marasmius tenuissimus strain MS-2.</title>
        <authorList>
            <person name="Yulfo-Soto G.E."/>
            <person name="Baruah I.K."/>
            <person name="Amoako-Attah I."/>
            <person name="Bukari Y."/>
            <person name="Meinhardt L.W."/>
            <person name="Bailey B.A."/>
            <person name="Cohen S.P."/>
        </authorList>
    </citation>
    <scope>NUCLEOTIDE SEQUENCE [LARGE SCALE GENOMIC DNA]</scope>
    <source>
        <strain evidence="1 2">MS-2</strain>
    </source>
</reference>